<dbReference type="EMBL" id="LAZR01003859">
    <property type="protein sequence ID" value="KKN14041.1"/>
    <property type="molecule type" value="Genomic_DNA"/>
</dbReference>
<dbReference type="AlphaFoldDB" id="A0A0F9QLQ0"/>
<sequence length="43" mass="4910">MSSSIDFYDCPICDGQITSEQDNRTCEIYVHCSNPDCNYGKQE</sequence>
<gene>
    <name evidence="1" type="ORF">LCGC14_1000370</name>
</gene>
<accession>A0A0F9QLQ0</accession>
<proteinExistence type="predicted"/>
<evidence type="ECO:0000313" key="1">
    <source>
        <dbReference type="EMBL" id="KKN14041.1"/>
    </source>
</evidence>
<evidence type="ECO:0008006" key="2">
    <source>
        <dbReference type="Google" id="ProtNLM"/>
    </source>
</evidence>
<name>A0A0F9QLQ0_9ZZZZ</name>
<organism evidence="1">
    <name type="scientific">marine sediment metagenome</name>
    <dbReference type="NCBI Taxonomy" id="412755"/>
    <lineage>
        <taxon>unclassified sequences</taxon>
        <taxon>metagenomes</taxon>
        <taxon>ecological metagenomes</taxon>
    </lineage>
</organism>
<reference evidence="1" key="1">
    <citation type="journal article" date="2015" name="Nature">
        <title>Complex archaea that bridge the gap between prokaryotes and eukaryotes.</title>
        <authorList>
            <person name="Spang A."/>
            <person name="Saw J.H."/>
            <person name="Jorgensen S.L."/>
            <person name="Zaremba-Niedzwiedzka K."/>
            <person name="Martijn J."/>
            <person name="Lind A.E."/>
            <person name="van Eijk R."/>
            <person name="Schleper C."/>
            <person name="Guy L."/>
            <person name="Ettema T.J."/>
        </authorList>
    </citation>
    <scope>NUCLEOTIDE SEQUENCE</scope>
</reference>
<protein>
    <recommendedName>
        <fullName evidence="2">Zinc finger Ogr/Delta-type domain-containing protein</fullName>
    </recommendedName>
</protein>
<comment type="caution">
    <text evidence="1">The sequence shown here is derived from an EMBL/GenBank/DDBJ whole genome shotgun (WGS) entry which is preliminary data.</text>
</comment>